<keyword evidence="2" id="KW-1185">Reference proteome</keyword>
<feature type="signal peptide" evidence="1">
    <location>
        <begin position="1"/>
        <end position="21"/>
    </location>
</feature>
<dbReference type="WBParaSite" id="ACRNAN_scaffold20097.g18081.t1">
    <property type="protein sequence ID" value="ACRNAN_scaffold20097.g18081.t1"/>
    <property type="gene ID" value="ACRNAN_scaffold20097.g18081"/>
</dbReference>
<sequence>MNVYKLVVFIYLSIMVYLIKAEEYEIIAYPQYPIRRAVRFYKRYDENSNLECITRCGNYWLCIWRSGIDCEKPENCECSFPKYPPLFG</sequence>
<proteinExistence type="predicted"/>
<protein>
    <submittedName>
        <fullName evidence="3">Uncharacterized protein</fullName>
    </submittedName>
</protein>
<evidence type="ECO:0000313" key="3">
    <source>
        <dbReference type="WBParaSite" id="ACRNAN_scaffold20097.g18081.t1"/>
    </source>
</evidence>
<evidence type="ECO:0000313" key="2">
    <source>
        <dbReference type="Proteomes" id="UP000887540"/>
    </source>
</evidence>
<reference evidence="3" key="1">
    <citation type="submission" date="2022-11" db="UniProtKB">
        <authorList>
            <consortium name="WormBaseParasite"/>
        </authorList>
    </citation>
    <scope>IDENTIFICATION</scope>
</reference>
<dbReference type="Proteomes" id="UP000887540">
    <property type="component" value="Unplaced"/>
</dbReference>
<organism evidence="2 3">
    <name type="scientific">Acrobeloides nanus</name>
    <dbReference type="NCBI Taxonomy" id="290746"/>
    <lineage>
        <taxon>Eukaryota</taxon>
        <taxon>Metazoa</taxon>
        <taxon>Ecdysozoa</taxon>
        <taxon>Nematoda</taxon>
        <taxon>Chromadorea</taxon>
        <taxon>Rhabditida</taxon>
        <taxon>Tylenchina</taxon>
        <taxon>Cephalobomorpha</taxon>
        <taxon>Cephaloboidea</taxon>
        <taxon>Cephalobidae</taxon>
        <taxon>Acrobeloides</taxon>
    </lineage>
</organism>
<dbReference type="AlphaFoldDB" id="A0A914D9C6"/>
<keyword evidence="1" id="KW-0732">Signal</keyword>
<accession>A0A914D9C6</accession>
<evidence type="ECO:0000256" key="1">
    <source>
        <dbReference type="SAM" id="SignalP"/>
    </source>
</evidence>
<name>A0A914D9C6_9BILA</name>
<feature type="chain" id="PRO_5036791198" evidence="1">
    <location>
        <begin position="22"/>
        <end position="88"/>
    </location>
</feature>